<organism evidence="5 6">
    <name type="scientific">Nitratireductor thuwali</name>
    <dbReference type="NCBI Taxonomy" id="2267699"/>
    <lineage>
        <taxon>Bacteria</taxon>
        <taxon>Pseudomonadati</taxon>
        <taxon>Pseudomonadota</taxon>
        <taxon>Alphaproteobacteria</taxon>
        <taxon>Hyphomicrobiales</taxon>
        <taxon>Phyllobacteriaceae</taxon>
        <taxon>Nitratireductor</taxon>
    </lineage>
</organism>
<dbReference type="Gene3D" id="3.40.630.30">
    <property type="match status" value="1"/>
</dbReference>
<dbReference type="PANTHER" id="PTHR43420">
    <property type="entry name" value="ACETYLTRANSFERASE"/>
    <property type="match status" value="1"/>
</dbReference>
<evidence type="ECO:0000256" key="2">
    <source>
        <dbReference type="ARBA" id="ARBA00023315"/>
    </source>
</evidence>
<dbReference type="CDD" id="cd04301">
    <property type="entry name" value="NAT_SF"/>
    <property type="match status" value="1"/>
</dbReference>
<sequence>MAGDLSIRPAGRRDAAELAILVDIASHGFASWLWYGAVLRGETDTAMERGQQRIRDAAANDNWRNASIAEIGGETAGASIGFCIPQSILAEKTDHPVLAPLIALQQQVAGRWFIDTLAVYRQHRRKGVARRLLDHEASRAGGRPLALITPSTNAAALSLYEGFGFRRTGRQDAVPLLREERAPPMGAPGASLKGRRNG</sequence>
<keyword evidence="1" id="KW-0808">Transferase</keyword>
<dbReference type="PROSITE" id="PS51186">
    <property type="entry name" value="GNAT"/>
    <property type="match status" value="1"/>
</dbReference>
<evidence type="ECO:0000313" key="5">
    <source>
        <dbReference type="EMBL" id="UUP19443.1"/>
    </source>
</evidence>
<name>A0ABY5MPQ5_9HYPH</name>
<reference evidence="5 6" key="1">
    <citation type="submission" date="2018-07" db="EMBL/GenBank/DDBJ databases">
        <title>Genome sequence of Nitratireductor thuwali#1536.</title>
        <authorList>
            <person name="Michoud G."/>
            <person name="Merlino G."/>
            <person name="Sefrji F.O."/>
            <person name="Daffonchio D."/>
        </authorList>
    </citation>
    <scope>NUCLEOTIDE SEQUENCE [LARGE SCALE GENOMIC DNA]</scope>
    <source>
        <strain evidence="6">Nit1536</strain>
    </source>
</reference>
<keyword evidence="2" id="KW-0012">Acyltransferase</keyword>
<dbReference type="EMBL" id="CP030941">
    <property type="protein sequence ID" value="UUP19443.1"/>
    <property type="molecule type" value="Genomic_DNA"/>
</dbReference>
<gene>
    <name evidence="5" type="ORF">NTH_03946</name>
</gene>
<feature type="domain" description="N-acetyltransferase" evidence="4">
    <location>
        <begin position="37"/>
        <end position="190"/>
    </location>
</feature>
<evidence type="ECO:0000256" key="3">
    <source>
        <dbReference type="SAM" id="MobiDB-lite"/>
    </source>
</evidence>
<dbReference type="PANTHER" id="PTHR43420:SF12">
    <property type="entry name" value="N-ACETYLTRANSFERASE DOMAIN-CONTAINING PROTEIN"/>
    <property type="match status" value="1"/>
</dbReference>
<dbReference type="Proteomes" id="UP001342418">
    <property type="component" value="Chromosome"/>
</dbReference>
<dbReference type="Pfam" id="PF13508">
    <property type="entry name" value="Acetyltransf_7"/>
    <property type="match status" value="1"/>
</dbReference>
<dbReference type="InterPro" id="IPR016181">
    <property type="entry name" value="Acyl_CoA_acyltransferase"/>
</dbReference>
<dbReference type="SUPFAM" id="SSF55729">
    <property type="entry name" value="Acyl-CoA N-acyltransferases (Nat)"/>
    <property type="match status" value="1"/>
</dbReference>
<proteinExistence type="predicted"/>
<dbReference type="InterPro" id="IPR000182">
    <property type="entry name" value="GNAT_dom"/>
</dbReference>
<evidence type="ECO:0000259" key="4">
    <source>
        <dbReference type="PROSITE" id="PS51186"/>
    </source>
</evidence>
<evidence type="ECO:0000313" key="6">
    <source>
        <dbReference type="Proteomes" id="UP001342418"/>
    </source>
</evidence>
<feature type="region of interest" description="Disordered" evidence="3">
    <location>
        <begin position="175"/>
        <end position="198"/>
    </location>
</feature>
<keyword evidence="6" id="KW-1185">Reference proteome</keyword>
<accession>A0ABY5MPQ5</accession>
<protein>
    <recommendedName>
        <fullName evidence="4">N-acetyltransferase domain-containing protein</fullName>
    </recommendedName>
</protein>
<evidence type="ECO:0000256" key="1">
    <source>
        <dbReference type="ARBA" id="ARBA00022679"/>
    </source>
</evidence>
<dbReference type="InterPro" id="IPR050680">
    <property type="entry name" value="YpeA/RimI_acetyltransf"/>
</dbReference>